<dbReference type="SMART" id="SM00262">
    <property type="entry name" value="GEL"/>
    <property type="match status" value="3"/>
</dbReference>
<dbReference type="SMART" id="SM00239">
    <property type="entry name" value="C2"/>
    <property type="match status" value="1"/>
</dbReference>
<evidence type="ECO:0000313" key="7">
    <source>
        <dbReference type="Proteomes" id="UP000006671"/>
    </source>
</evidence>
<comment type="similarity">
    <text evidence="1">Belongs to the villin/gelsolin family.</text>
</comment>
<feature type="domain" description="C2" evidence="5">
    <location>
        <begin position="1"/>
        <end position="124"/>
    </location>
</feature>
<dbReference type="FunFam" id="3.40.20.10:FF:000043">
    <property type="entry name" value="macrophage-capping protein-like isoform X2"/>
    <property type="match status" value="1"/>
</dbReference>
<keyword evidence="7" id="KW-1185">Reference proteome</keyword>
<evidence type="ECO:0000256" key="4">
    <source>
        <dbReference type="ARBA" id="ARBA00023203"/>
    </source>
</evidence>
<dbReference type="SUPFAM" id="SSF49562">
    <property type="entry name" value="C2 domain (Calcium/lipid-binding domain, CaLB)"/>
    <property type="match status" value="1"/>
</dbReference>
<dbReference type="CDD" id="cd11290">
    <property type="entry name" value="gelsolin_S1_like"/>
    <property type="match status" value="1"/>
</dbReference>
<dbReference type="RefSeq" id="XP_002670166.1">
    <property type="nucleotide sequence ID" value="XM_002670120.1"/>
</dbReference>
<dbReference type="Gene3D" id="3.40.20.10">
    <property type="entry name" value="Severin"/>
    <property type="match status" value="3"/>
</dbReference>
<name>D2W0F3_NAEGR</name>
<keyword evidence="2" id="KW-0117">Actin capping</keyword>
<dbReference type="Pfam" id="PF00626">
    <property type="entry name" value="Gelsolin"/>
    <property type="match status" value="3"/>
</dbReference>
<evidence type="ECO:0000256" key="3">
    <source>
        <dbReference type="ARBA" id="ARBA00022737"/>
    </source>
</evidence>
<proteinExistence type="inferred from homology"/>
<dbReference type="PANTHER" id="PTHR11977:SF130">
    <property type="entry name" value="SEVERIN"/>
    <property type="match status" value="1"/>
</dbReference>
<dbReference type="SUPFAM" id="SSF55753">
    <property type="entry name" value="Actin depolymerizing proteins"/>
    <property type="match status" value="3"/>
</dbReference>
<dbReference type="InParanoid" id="D2W0F3"/>
<dbReference type="PROSITE" id="PS50004">
    <property type="entry name" value="C2"/>
    <property type="match status" value="1"/>
</dbReference>
<dbReference type="eggNOG" id="KOG0443">
    <property type="taxonomic scope" value="Eukaryota"/>
</dbReference>
<gene>
    <name evidence="6" type="ORF">NAEGRDRAFT_74838</name>
</gene>
<sequence>MKLVSPLMKKSINQSLLPHLEIHLRCAKNLPAMDIGGKSDGFVVFSIGNESVKSTVVEANLNPVWSDRMLLGIPNGDKLTSFDQLVLKVQVFDKDLLTKNDLISEFTLSFKEFKSEGLPLEKIVSLPGTECQKKNSTLDFSITCQNFNQIANANKPIIANHYQVIMEKKIEAIQAKFEDSNIQFIGSREDIQQRIEAAKKEDAWFKCGNKVGLSPGLEIWRIEKFKVVPVPKETYGQFYDGDSYIILHTYKKENALYWNIHFWLGLNTSIDEMGVAAYKTVELDDLLGGSPVEFREVQGNESDEFLALFPKGIRILSGGMETGFRNVKPEEYEPRLLQVKGKKNIKVTEVPLLFSSLNQGDCFLLDAGLKLLLWEGSSCSNMERFKVNQLAQSIQSERGEKPVLIIAKDKASSNTSELTFLYSLLKGDEKDIKTALEGGNDEEKQSAKLSKPVVYKLSDSSGKMEFTKMQGNFIFSDLKSQDAFIVDAGYKVFTWIGKGSSQNERKYANDFAVTYLRNNGKSLRTQISRVSEGNETSTFLEVFNI</sequence>
<dbReference type="Pfam" id="PF00168">
    <property type="entry name" value="C2"/>
    <property type="match status" value="1"/>
</dbReference>
<dbReference type="OrthoDB" id="6375767at2759"/>
<organism evidence="7">
    <name type="scientific">Naegleria gruberi</name>
    <name type="common">Amoeba</name>
    <dbReference type="NCBI Taxonomy" id="5762"/>
    <lineage>
        <taxon>Eukaryota</taxon>
        <taxon>Discoba</taxon>
        <taxon>Heterolobosea</taxon>
        <taxon>Tetramitia</taxon>
        <taxon>Eutetramitia</taxon>
        <taxon>Vahlkampfiidae</taxon>
        <taxon>Naegleria</taxon>
    </lineage>
</organism>
<dbReference type="GO" id="GO:0015629">
    <property type="term" value="C:actin cytoskeleton"/>
    <property type="evidence" value="ECO:0007669"/>
    <property type="project" value="TreeGrafter"/>
</dbReference>
<dbReference type="InterPro" id="IPR035892">
    <property type="entry name" value="C2_domain_sf"/>
</dbReference>
<dbReference type="PRINTS" id="PR00597">
    <property type="entry name" value="GELSOLIN"/>
</dbReference>
<evidence type="ECO:0000259" key="5">
    <source>
        <dbReference type="PROSITE" id="PS50004"/>
    </source>
</evidence>
<dbReference type="KEGG" id="ngr:NAEGRDRAFT_74838"/>
<keyword evidence="3" id="KW-0677">Repeat</keyword>
<dbReference type="PANTHER" id="PTHR11977">
    <property type="entry name" value="VILLIN"/>
    <property type="match status" value="1"/>
</dbReference>
<accession>D2W0F3</accession>
<dbReference type="InterPro" id="IPR007122">
    <property type="entry name" value="Villin/Gelsolin"/>
</dbReference>
<dbReference type="STRING" id="5762.D2W0F3"/>
<dbReference type="VEuPathDB" id="AmoebaDB:NAEGRDRAFT_74838"/>
<dbReference type="Gene3D" id="2.60.40.150">
    <property type="entry name" value="C2 domain"/>
    <property type="match status" value="1"/>
</dbReference>
<dbReference type="GeneID" id="8861068"/>
<dbReference type="InterPro" id="IPR000008">
    <property type="entry name" value="C2_dom"/>
</dbReference>
<protein>
    <submittedName>
        <fullName evidence="6">Fragmin60</fullName>
    </submittedName>
</protein>
<dbReference type="InterPro" id="IPR007123">
    <property type="entry name" value="Gelsolin-like_dom"/>
</dbReference>
<dbReference type="GO" id="GO:0005737">
    <property type="term" value="C:cytoplasm"/>
    <property type="evidence" value="ECO:0007669"/>
    <property type="project" value="TreeGrafter"/>
</dbReference>
<dbReference type="GO" id="GO:0008154">
    <property type="term" value="P:actin polymerization or depolymerization"/>
    <property type="evidence" value="ECO:0007669"/>
    <property type="project" value="TreeGrafter"/>
</dbReference>
<dbReference type="GO" id="GO:0051015">
    <property type="term" value="F:actin filament binding"/>
    <property type="evidence" value="ECO:0007669"/>
    <property type="project" value="InterPro"/>
</dbReference>
<evidence type="ECO:0000256" key="1">
    <source>
        <dbReference type="ARBA" id="ARBA00008418"/>
    </source>
</evidence>
<dbReference type="Proteomes" id="UP000006671">
    <property type="component" value="Unassembled WGS sequence"/>
</dbReference>
<keyword evidence="4" id="KW-0009">Actin-binding</keyword>
<evidence type="ECO:0000313" key="6">
    <source>
        <dbReference type="EMBL" id="EFC37422.1"/>
    </source>
</evidence>
<dbReference type="AlphaFoldDB" id="D2W0F3"/>
<reference evidence="6 7" key="1">
    <citation type="journal article" date="2010" name="Cell">
        <title>The genome of Naegleria gruberi illuminates early eukaryotic versatility.</title>
        <authorList>
            <person name="Fritz-Laylin L.K."/>
            <person name="Prochnik S.E."/>
            <person name="Ginger M.L."/>
            <person name="Dacks J.B."/>
            <person name="Carpenter M.L."/>
            <person name="Field M.C."/>
            <person name="Kuo A."/>
            <person name="Paredez A."/>
            <person name="Chapman J."/>
            <person name="Pham J."/>
            <person name="Shu S."/>
            <person name="Neupane R."/>
            <person name="Cipriano M."/>
            <person name="Mancuso J."/>
            <person name="Tu H."/>
            <person name="Salamov A."/>
            <person name="Lindquist E."/>
            <person name="Shapiro H."/>
            <person name="Lucas S."/>
            <person name="Grigoriev I.V."/>
            <person name="Cande W.Z."/>
            <person name="Fulton C."/>
            <person name="Rokhsar D.S."/>
            <person name="Dawson S.C."/>
        </authorList>
    </citation>
    <scope>NUCLEOTIDE SEQUENCE [LARGE SCALE GENOMIC DNA]</scope>
    <source>
        <strain evidence="6 7">NEG-M</strain>
    </source>
</reference>
<dbReference type="CDD" id="cd00030">
    <property type="entry name" value="C2"/>
    <property type="match status" value="1"/>
</dbReference>
<dbReference type="InterPro" id="IPR029006">
    <property type="entry name" value="ADF-H/Gelsolin-like_dom_sf"/>
</dbReference>
<evidence type="ECO:0000256" key="2">
    <source>
        <dbReference type="ARBA" id="ARBA00022467"/>
    </source>
</evidence>
<dbReference type="GO" id="GO:0051693">
    <property type="term" value="P:actin filament capping"/>
    <property type="evidence" value="ECO:0007669"/>
    <property type="project" value="UniProtKB-KW"/>
</dbReference>
<dbReference type="EMBL" id="GG738918">
    <property type="protein sequence ID" value="EFC37422.1"/>
    <property type="molecule type" value="Genomic_DNA"/>
</dbReference>